<dbReference type="AlphaFoldDB" id="A0A512MA65"/>
<evidence type="ECO:0000313" key="4">
    <source>
        <dbReference type="Proteomes" id="UP000321577"/>
    </source>
</evidence>
<dbReference type="Pfam" id="PF16126">
    <property type="entry name" value="DUF4838"/>
    <property type="match status" value="1"/>
</dbReference>
<evidence type="ECO:0000313" key="3">
    <source>
        <dbReference type="EMBL" id="GEP43630.1"/>
    </source>
</evidence>
<dbReference type="EMBL" id="BKAG01000019">
    <property type="protein sequence ID" value="GEP43630.1"/>
    <property type="molecule type" value="Genomic_DNA"/>
</dbReference>
<keyword evidence="2" id="KW-0732">Signal</keyword>
<gene>
    <name evidence="3" type="ORF">BGE01nite_29210</name>
</gene>
<dbReference type="Proteomes" id="UP000321577">
    <property type="component" value="Unassembled WGS sequence"/>
</dbReference>
<protein>
    <recommendedName>
        <fullName evidence="5">Alpha glucuronidase N-terminal domain-containing protein</fullName>
    </recommendedName>
</protein>
<dbReference type="PANTHER" id="PTHR47406">
    <property type="entry name" value="COAGULATION FACTOR 5/8 TYPE, C-TERMINAL"/>
    <property type="match status" value="1"/>
</dbReference>
<dbReference type="RefSeq" id="WP_146851200.1">
    <property type="nucleotide sequence ID" value="NZ_BKAG01000019.1"/>
</dbReference>
<keyword evidence="1" id="KW-0378">Hydrolase</keyword>
<dbReference type="Gene3D" id="3.30.379.10">
    <property type="entry name" value="Chitobiase/beta-hexosaminidase domain 2-like"/>
    <property type="match status" value="1"/>
</dbReference>
<dbReference type="GO" id="GO:0005975">
    <property type="term" value="P:carbohydrate metabolic process"/>
    <property type="evidence" value="ECO:0007669"/>
    <property type="project" value="UniProtKB-ARBA"/>
</dbReference>
<dbReference type="OrthoDB" id="8038899at2"/>
<keyword evidence="4" id="KW-1185">Reference proteome</keyword>
<name>A0A512MA65_9BACT</name>
<feature type="chain" id="PRO_5022171405" description="Alpha glucuronidase N-terminal domain-containing protein" evidence="2">
    <location>
        <begin position="20"/>
        <end position="812"/>
    </location>
</feature>
<dbReference type="InterPro" id="IPR029018">
    <property type="entry name" value="Hex-like_dom2"/>
</dbReference>
<evidence type="ECO:0008006" key="5">
    <source>
        <dbReference type="Google" id="ProtNLM"/>
    </source>
</evidence>
<organism evidence="3 4">
    <name type="scientific">Brevifollis gellanilyticus</name>
    <dbReference type="NCBI Taxonomy" id="748831"/>
    <lineage>
        <taxon>Bacteria</taxon>
        <taxon>Pseudomonadati</taxon>
        <taxon>Verrucomicrobiota</taxon>
        <taxon>Verrucomicrobiia</taxon>
        <taxon>Verrucomicrobiales</taxon>
        <taxon>Verrucomicrobiaceae</taxon>
    </lineage>
</organism>
<evidence type="ECO:0000256" key="2">
    <source>
        <dbReference type="SAM" id="SignalP"/>
    </source>
</evidence>
<sequence length="812" mass="90064">MLKNAFVWFLLVFVSPIHAVETFLAKDGRAFMEVTYAGEALKTAATELAGMLTRITGAEFVCKASESESGIHLALQKEAVTLTGREGYHLESFGDRIEITGATPQAVEHAVWDLLHRVGFRQFLPGKTWEVVPSKPSLSVDVKVTTSPDYHSRRIWAGFGYLKEREAVVEEWNRRNRATSGITLNTGHAYDHIMDRHAKVFEQHPEYLAMVDGKRQKPKFCTSNAELRKLVVEDALAQFAAQPDLDSVSCDPSDGGGWCECAECAKIGSVTDRALLLANDVAASVDKAHPGRMVGMYAYNEHSPPPSIEAHPQVVISVATGFIRGGYTIDQLLDGWSAKARTLGIREYYSVNAWDRDLPGAARGGNIDYLRTTIPHFHARGARFMSAEASDNAGPNGLGCYLAARMFWDVDEAKKIDALVTDFLESSFGAASGPMRKFYEMLDGSKKPSLSDDLLGRMWRRLQEARGLTKDKAILARLDDLALYTHYCGLYLDYSSASGKERQAAFEAMFRFLWRIRDTGMVHVKALWRDVPNRDKGVTLPPGAKYNDPEAANPWKTGVALKPEEIAKLVDEGVEKRKLLDFEPVAFSMKLVPATKLKLTEVPRGNAGIYLRGVRDFWTWVDAAPATISLTGTAGVIYPNRGPAKMELYPLAEAELKSVAHLEIDPDKKPHELKMGTKFPGLHRIEVTDSTQGTSITWQDGMPMTIVSSMEQPAKLFGRWHLYFYVPKGTKMVGGYSDGEGLMLDPEGKTVHTFSAKPGYFSMKVPKGMDGQLWSFKHTSGQRQLMTVPPCLARDASELLLPEEVVVKETQQ</sequence>
<comment type="caution">
    <text evidence="3">The sequence shown here is derived from an EMBL/GenBank/DDBJ whole genome shotgun (WGS) entry which is preliminary data.</text>
</comment>
<accession>A0A512MA65</accession>
<dbReference type="InterPro" id="IPR032287">
    <property type="entry name" value="DUF4838"/>
</dbReference>
<dbReference type="GO" id="GO:0016798">
    <property type="term" value="F:hydrolase activity, acting on glycosyl bonds"/>
    <property type="evidence" value="ECO:0007669"/>
    <property type="project" value="UniProtKB-KW"/>
</dbReference>
<dbReference type="PANTHER" id="PTHR47406:SF2">
    <property type="entry name" value="ALPHA GLUCURONIDASE N-TERMINAL DOMAIN-CONTAINING PROTEIN"/>
    <property type="match status" value="1"/>
</dbReference>
<evidence type="ECO:0000256" key="1">
    <source>
        <dbReference type="ARBA" id="ARBA00022801"/>
    </source>
</evidence>
<proteinExistence type="predicted"/>
<dbReference type="SUPFAM" id="SSF55545">
    <property type="entry name" value="beta-N-acetylhexosaminidase-like domain"/>
    <property type="match status" value="1"/>
</dbReference>
<feature type="signal peptide" evidence="2">
    <location>
        <begin position="1"/>
        <end position="19"/>
    </location>
</feature>
<reference evidence="3 4" key="1">
    <citation type="submission" date="2019-07" db="EMBL/GenBank/DDBJ databases">
        <title>Whole genome shotgun sequence of Brevifollis gellanilyticus NBRC 108608.</title>
        <authorList>
            <person name="Hosoyama A."/>
            <person name="Uohara A."/>
            <person name="Ohji S."/>
            <person name="Ichikawa N."/>
        </authorList>
    </citation>
    <scope>NUCLEOTIDE SEQUENCE [LARGE SCALE GENOMIC DNA]</scope>
    <source>
        <strain evidence="3 4">NBRC 108608</strain>
    </source>
</reference>